<dbReference type="STRING" id="767817.Desgi_2395"/>
<reference evidence="2 3" key="1">
    <citation type="submission" date="2012-01" db="EMBL/GenBank/DDBJ databases">
        <title>Complete sequence of Desulfotomaculum gibsoniae DSM 7213.</title>
        <authorList>
            <consortium name="US DOE Joint Genome Institute"/>
            <person name="Lucas S."/>
            <person name="Han J."/>
            <person name="Lapidus A."/>
            <person name="Cheng J.-F."/>
            <person name="Goodwin L."/>
            <person name="Pitluck S."/>
            <person name="Peters L."/>
            <person name="Ovchinnikova G."/>
            <person name="Teshima H."/>
            <person name="Detter J.C."/>
            <person name="Han C."/>
            <person name="Tapia R."/>
            <person name="Land M."/>
            <person name="Hauser L."/>
            <person name="Kyrpides N."/>
            <person name="Ivanova N."/>
            <person name="Pagani I."/>
            <person name="Parshina S."/>
            <person name="Plugge C."/>
            <person name="Muyzer G."/>
            <person name="Kuever J."/>
            <person name="Ivanova A."/>
            <person name="Nazina T."/>
            <person name="Klenk H.-P."/>
            <person name="Brambilla E."/>
            <person name="Spring S."/>
            <person name="Stams A.F."/>
            <person name="Woyke T."/>
        </authorList>
    </citation>
    <scope>NUCLEOTIDE SEQUENCE [LARGE SCALE GENOMIC DNA]</scope>
    <source>
        <strain evidence="2 3">DSM 7213</strain>
    </source>
</reference>
<keyword evidence="1" id="KW-1133">Transmembrane helix</keyword>
<feature type="transmembrane region" description="Helical" evidence="1">
    <location>
        <begin position="37"/>
        <end position="55"/>
    </location>
</feature>
<dbReference type="KEGG" id="dgi:Desgi_2395"/>
<keyword evidence="1" id="KW-0472">Membrane</keyword>
<feature type="transmembrane region" description="Helical" evidence="1">
    <location>
        <begin position="6"/>
        <end position="25"/>
    </location>
</feature>
<dbReference type="HOGENOM" id="CLU_3006754_0_0_9"/>
<name>R4KGS6_9FIRM</name>
<gene>
    <name evidence="2" type="ORF">Desgi_2395</name>
</gene>
<dbReference type="EMBL" id="CP003273">
    <property type="protein sequence ID" value="AGL01809.1"/>
    <property type="molecule type" value="Genomic_DNA"/>
</dbReference>
<keyword evidence="1" id="KW-0812">Transmembrane</keyword>
<protein>
    <submittedName>
        <fullName evidence="2">Uncharacterized protein</fullName>
    </submittedName>
</protein>
<evidence type="ECO:0000313" key="3">
    <source>
        <dbReference type="Proteomes" id="UP000013520"/>
    </source>
</evidence>
<accession>R4KGS6</accession>
<keyword evidence="3" id="KW-1185">Reference proteome</keyword>
<sequence length="56" mass="6193">MDHVGFTYRLIAPILFCNLLTVASVKTAVRRQLYLPTGTRGILILDYLALLAALAM</sequence>
<organism evidence="2 3">
    <name type="scientific">Desulfoscipio gibsoniae DSM 7213</name>
    <dbReference type="NCBI Taxonomy" id="767817"/>
    <lineage>
        <taxon>Bacteria</taxon>
        <taxon>Bacillati</taxon>
        <taxon>Bacillota</taxon>
        <taxon>Clostridia</taxon>
        <taxon>Eubacteriales</taxon>
        <taxon>Desulfallaceae</taxon>
        <taxon>Desulfoscipio</taxon>
    </lineage>
</organism>
<evidence type="ECO:0000256" key="1">
    <source>
        <dbReference type="SAM" id="Phobius"/>
    </source>
</evidence>
<dbReference type="Proteomes" id="UP000013520">
    <property type="component" value="Chromosome"/>
</dbReference>
<evidence type="ECO:0000313" key="2">
    <source>
        <dbReference type="EMBL" id="AGL01809.1"/>
    </source>
</evidence>
<proteinExistence type="predicted"/>
<dbReference type="AlphaFoldDB" id="R4KGS6"/>